<dbReference type="Proteomes" id="UP000544110">
    <property type="component" value="Unassembled WGS sequence"/>
</dbReference>
<evidence type="ECO:0000313" key="3">
    <source>
        <dbReference type="Proteomes" id="UP000544110"/>
    </source>
</evidence>
<feature type="region of interest" description="Disordered" evidence="1">
    <location>
        <begin position="79"/>
        <end position="101"/>
    </location>
</feature>
<evidence type="ECO:0008006" key="4">
    <source>
        <dbReference type="Google" id="ProtNLM"/>
    </source>
</evidence>
<proteinExistence type="predicted"/>
<dbReference type="EMBL" id="JACCAC010000001">
    <property type="protein sequence ID" value="NYG56845.1"/>
    <property type="molecule type" value="Genomic_DNA"/>
</dbReference>
<evidence type="ECO:0000256" key="1">
    <source>
        <dbReference type="SAM" id="MobiDB-lite"/>
    </source>
</evidence>
<reference evidence="2 3" key="1">
    <citation type="submission" date="2020-07" db="EMBL/GenBank/DDBJ databases">
        <title>Sequencing the genomes of 1000 actinobacteria strains.</title>
        <authorList>
            <person name="Klenk H.-P."/>
        </authorList>
    </citation>
    <scope>NUCLEOTIDE SEQUENCE [LARGE SCALE GENOMIC DNA]</scope>
    <source>
        <strain evidence="2 3">DSM 24552</strain>
    </source>
</reference>
<comment type="caution">
    <text evidence="2">The sequence shown here is derived from an EMBL/GenBank/DDBJ whole genome shotgun (WGS) entry which is preliminary data.</text>
</comment>
<organism evidence="2 3">
    <name type="scientific">Nocardioides perillae</name>
    <dbReference type="NCBI Taxonomy" id="1119534"/>
    <lineage>
        <taxon>Bacteria</taxon>
        <taxon>Bacillati</taxon>
        <taxon>Actinomycetota</taxon>
        <taxon>Actinomycetes</taxon>
        <taxon>Propionibacteriales</taxon>
        <taxon>Nocardioidaceae</taxon>
        <taxon>Nocardioides</taxon>
    </lineage>
</organism>
<gene>
    <name evidence="2" type="ORF">BJ989_003149</name>
</gene>
<dbReference type="RefSeq" id="WP_343049432.1">
    <property type="nucleotide sequence ID" value="NZ_JACCAC010000001.1"/>
</dbReference>
<feature type="region of interest" description="Disordered" evidence="1">
    <location>
        <begin position="115"/>
        <end position="146"/>
    </location>
</feature>
<dbReference type="Pfam" id="PF04977">
    <property type="entry name" value="DivIC"/>
    <property type="match status" value="1"/>
</dbReference>
<name>A0A7Y9RV19_9ACTN</name>
<dbReference type="InterPro" id="IPR007060">
    <property type="entry name" value="FtsL/DivIC"/>
</dbReference>
<keyword evidence="3" id="KW-1185">Reference proteome</keyword>
<protein>
    <recommendedName>
        <fullName evidence="4">Septum formation initiator</fullName>
    </recommendedName>
</protein>
<dbReference type="AlphaFoldDB" id="A0A7Y9RV19"/>
<evidence type="ECO:0000313" key="2">
    <source>
        <dbReference type="EMBL" id="NYG56845.1"/>
    </source>
</evidence>
<accession>A0A7Y9RV19</accession>
<sequence>MLVLVLGLLAVSYASSMRAFLDQRARIGDLKSAIAERQADIDRLEREKRRWQDPEFVQGQARKRFGYLEPGETGYQVIDVDGEPLEPSSELSDPDQVVPEPTPTAWWETAWASVELAGDPPRERTPAARLDAPAEDLGGDPAGGGR</sequence>